<gene>
    <name evidence="1" type="ORF">AAJ76_1300073161</name>
</gene>
<organism evidence="1 2">
    <name type="scientific">Vairimorpha ceranae</name>
    <dbReference type="NCBI Taxonomy" id="40302"/>
    <lineage>
        <taxon>Eukaryota</taxon>
        <taxon>Fungi</taxon>
        <taxon>Fungi incertae sedis</taxon>
        <taxon>Microsporidia</taxon>
        <taxon>Nosematidae</taxon>
        <taxon>Vairimorpha</taxon>
    </lineage>
</organism>
<dbReference type="Proteomes" id="UP000034350">
    <property type="component" value="Unassembled WGS sequence"/>
</dbReference>
<comment type="caution">
    <text evidence="1">The sequence shown here is derived from an EMBL/GenBank/DDBJ whole genome shotgun (WGS) entry which is preliminary data.</text>
</comment>
<dbReference type="EMBL" id="JPQZ01000013">
    <property type="protein sequence ID" value="KKO75762.1"/>
    <property type="molecule type" value="Genomic_DNA"/>
</dbReference>
<name>A0A0F9YT78_9MICR</name>
<dbReference type="VEuPathDB" id="MicrosporidiaDB:AAJ76_1300073161"/>
<evidence type="ECO:0000313" key="1">
    <source>
        <dbReference type="EMBL" id="KKO75762.1"/>
    </source>
</evidence>
<proteinExistence type="predicted"/>
<accession>A0A0F9YT78</accession>
<dbReference type="AlphaFoldDB" id="A0A0F9YT78"/>
<evidence type="ECO:0000313" key="2">
    <source>
        <dbReference type="Proteomes" id="UP000034350"/>
    </source>
</evidence>
<reference evidence="1 2" key="1">
    <citation type="journal article" date="2015" name="Environ. Microbiol.">
        <title>Genome analyses suggest the presence of polyploidy and recent human-driven expansions in eight global populations of the honeybee pathogen Nosema ceranae.</title>
        <authorList>
            <person name="Pelin A."/>
            <person name="Selman M."/>
            <person name="Aris-Brosou S."/>
            <person name="Farinelli L."/>
            <person name="Corradi N."/>
        </authorList>
    </citation>
    <scope>NUCLEOTIDE SEQUENCE [LARGE SCALE GENOMIC DNA]</scope>
    <source>
        <strain evidence="1 2">PA08 1199</strain>
    </source>
</reference>
<keyword evidence="2" id="KW-1185">Reference proteome</keyword>
<protein>
    <submittedName>
        <fullName evidence="1">Uncharacterized protein</fullName>
    </submittedName>
</protein>
<dbReference type="RefSeq" id="XP_024331504.1">
    <property type="nucleotide sequence ID" value="XM_024473969.1"/>
</dbReference>
<sequence>MEIFNFKVEHKKGIDTPHLDGLSNILDVDEINFVVRDTEDEFYKIILEFHKKIIYRESRISWKEFNKTRMDKDKATYERIKKVLKDCVECKLNNLIKTNISY</sequence>
<dbReference type="GeneID" id="36318871"/>